<comment type="catalytic activity">
    <reaction evidence="5">
        <text>L-methionyl-[protein] + [thioredoxin]-disulfide + H2O = L-methionyl-(R)-S-oxide-[protein] + [thioredoxin]-dithiol</text>
        <dbReference type="Rhea" id="RHEA:24164"/>
        <dbReference type="Rhea" id="RHEA-COMP:10698"/>
        <dbReference type="Rhea" id="RHEA-COMP:10700"/>
        <dbReference type="Rhea" id="RHEA-COMP:12313"/>
        <dbReference type="Rhea" id="RHEA-COMP:12314"/>
        <dbReference type="ChEBI" id="CHEBI:15377"/>
        <dbReference type="ChEBI" id="CHEBI:16044"/>
        <dbReference type="ChEBI" id="CHEBI:29950"/>
        <dbReference type="ChEBI" id="CHEBI:45764"/>
        <dbReference type="ChEBI" id="CHEBI:50058"/>
        <dbReference type="EC" id="1.8.4.12"/>
    </reaction>
</comment>
<dbReference type="Pfam" id="PF01625">
    <property type="entry name" value="PMSR"/>
    <property type="match status" value="1"/>
</dbReference>
<evidence type="ECO:0000256" key="1">
    <source>
        <dbReference type="ARBA" id="ARBA00023002"/>
    </source>
</evidence>
<comment type="function">
    <text evidence="3 7">Has an important function as a repair enzyme for proteins that have been inactivated by oxidation. Catalyzes the reversible oxidation-reduction of methionine sulfoxide in proteins to methionine.</text>
</comment>
<comment type="catalytic activity">
    <reaction evidence="6 7">
        <text>[thioredoxin]-disulfide + L-methionine + H2O = L-methionine (S)-S-oxide + [thioredoxin]-dithiol</text>
        <dbReference type="Rhea" id="RHEA:19993"/>
        <dbReference type="Rhea" id="RHEA-COMP:10698"/>
        <dbReference type="Rhea" id="RHEA-COMP:10700"/>
        <dbReference type="ChEBI" id="CHEBI:15377"/>
        <dbReference type="ChEBI" id="CHEBI:29950"/>
        <dbReference type="ChEBI" id="CHEBI:50058"/>
        <dbReference type="ChEBI" id="CHEBI:57844"/>
        <dbReference type="ChEBI" id="CHEBI:58772"/>
        <dbReference type="EC" id="1.8.4.11"/>
    </reaction>
</comment>
<dbReference type="Gene3D" id="2.170.150.20">
    <property type="entry name" value="Peptide methionine sulfoxide reductase"/>
    <property type="match status" value="1"/>
</dbReference>
<dbReference type="NCBIfam" id="NF004042">
    <property type="entry name" value="PRK05550.1"/>
    <property type="match status" value="1"/>
</dbReference>
<comment type="caution">
    <text evidence="9">The sequence shown here is derived from an EMBL/GenBank/DDBJ whole genome shotgun (WGS) entry which is preliminary data.</text>
</comment>
<comment type="catalytic activity">
    <reaction evidence="4 7">
        <text>L-methionyl-[protein] + [thioredoxin]-disulfide + H2O = L-methionyl-(S)-S-oxide-[protein] + [thioredoxin]-dithiol</text>
        <dbReference type="Rhea" id="RHEA:14217"/>
        <dbReference type="Rhea" id="RHEA-COMP:10698"/>
        <dbReference type="Rhea" id="RHEA-COMP:10700"/>
        <dbReference type="Rhea" id="RHEA-COMP:12313"/>
        <dbReference type="Rhea" id="RHEA-COMP:12315"/>
        <dbReference type="ChEBI" id="CHEBI:15377"/>
        <dbReference type="ChEBI" id="CHEBI:16044"/>
        <dbReference type="ChEBI" id="CHEBI:29950"/>
        <dbReference type="ChEBI" id="CHEBI:44120"/>
        <dbReference type="ChEBI" id="CHEBI:50058"/>
        <dbReference type="EC" id="1.8.4.11"/>
    </reaction>
</comment>
<dbReference type="EMBL" id="JACHYB010000001">
    <property type="protein sequence ID" value="MBB3187034.1"/>
    <property type="molecule type" value="Genomic_DNA"/>
</dbReference>
<dbReference type="Proteomes" id="UP000544222">
    <property type="component" value="Unassembled WGS sequence"/>
</dbReference>
<evidence type="ECO:0000256" key="7">
    <source>
        <dbReference type="HAMAP-Rule" id="MF_01401"/>
    </source>
</evidence>
<dbReference type="SUPFAM" id="SSF51316">
    <property type="entry name" value="Mss4-like"/>
    <property type="match status" value="1"/>
</dbReference>
<gene>
    <name evidence="7" type="primary">msrA</name>
    <name evidence="9" type="ORF">FHX64_001197</name>
</gene>
<evidence type="ECO:0000256" key="5">
    <source>
        <dbReference type="ARBA" id="ARBA00048488"/>
    </source>
</evidence>
<dbReference type="NCBIfam" id="TIGR00401">
    <property type="entry name" value="msrA"/>
    <property type="match status" value="1"/>
</dbReference>
<dbReference type="PANTHER" id="PTHR43774:SF1">
    <property type="entry name" value="PEPTIDE METHIONINE SULFOXIDE REDUCTASE MSRA 2"/>
    <property type="match status" value="1"/>
</dbReference>
<dbReference type="PROSITE" id="PS51790">
    <property type="entry name" value="MSRB"/>
    <property type="match status" value="1"/>
</dbReference>
<dbReference type="RefSeq" id="WP_183412848.1">
    <property type="nucleotide sequence ID" value="NZ_JACHYB010000001.1"/>
</dbReference>
<dbReference type="GO" id="GO:0033743">
    <property type="term" value="F:peptide-methionine (R)-S-oxide reductase activity"/>
    <property type="evidence" value="ECO:0007669"/>
    <property type="project" value="UniProtKB-EC"/>
</dbReference>
<evidence type="ECO:0000259" key="8">
    <source>
        <dbReference type="PROSITE" id="PS51790"/>
    </source>
</evidence>
<dbReference type="InterPro" id="IPR011057">
    <property type="entry name" value="Mss4-like_sf"/>
</dbReference>
<dbReference type="PANTHER" id="PTHR43774">
    <property type="entry name" value="PEPTIDE METHIONINE SULFOXIDE REDUCTASE"/>
    <property type="match status" value="1"/>
</dbReference>
<dbReference type="InterPro" id="IPR002579">
    <property type="entry name" value="Met_Sox_Rdtase_MsrB_dom"/>
</dbReference>
<feature type="active site" evidence="7">
    <location>
        <position position="167"/>
    </location>
</feature>
<keyword evidence="1 7" id="KW-0560">Oxidoreductase</keyword>
<dbReference type="EC" id="1.8.4.11" evidence="7"/>
<keyword evidence="10" id="KW-1185">Reference proteome</keyword>
<dbReference type="InterPro" id="IPR002569">
    <property type="entry name" value="Met_Sox_Rdtase_MsrA_dom"/>
</dbReference>
<dbReference type="SUPFAM" id="SSF55068">
    <property type="entry name" value="Peptide methionine sulfoxide reductase"/>
    <property type="match status" value="1"/>
</dbReference>
<feature type="domain" description="MsrB" evidence="8">
    <location>
        <begin position="33"/>
        <end position="153"/>
    </location>
</feature>
<dbReference type="GO" id="GO:0008113">
    <property type="term" value="F:peptide-methionine (S)-S-oxide reductase activity"/>
    <property type="evidence" value="ECO:0007669"/>
    <property type="project" value="UniProtKB-UniRule"/>
</dbReference>
<proteinExistence type="inferred from homology"/>
<organism evidence="9 10">
    <name type="scientific">Microbacter margulisiae</name>
    <dbReference type="NCBI Taxonomy" id="1350067"/>
    <lineage>
        <taxon>Bacteria</taxon>
        <taxon>Pseudomonadati</taxon>
        <taxon>Bacteroidota</taxon>
        <taxon>Bacteroidia</taxon>
        <taxon>Bacteroidales</taxon>
        <taxon>Porphyromonadaceae</taxon>
        <taxon>Microbacter</taxon>
    </lineage>
</organism>
<keyword evidence="2" id="KW-0511">Multifunctional enzyme</keyword>
<evidence type="ECO:0000256" key="6">
    <source>
        <dbReference type="ARBA" id="ARBA00048782"/>
    </source>
</evidence>
<dbReference type="NCBIfam" id="NF004036">
    <property type="entry name" value="PRK05508.1"/>
    <property type="match status" value="1"/>
</dbReference>
<protein>
    <recommendedName>
        <fullName evidence="7">Peptide methionine sulfoxide reductase MsrA</fullName>
        <shortName evidence="7">Protein-methionine-S-oxide reductase</shortName>
        <ecNumber evidence="7">1.8.4.11</ecNumber>
    </recommendedName>
    <alternativeName>
        <fullName evidence="7">Peptide-methionine (S)-S-oxide reductase</fullName>
        <shortName evidence="7">Peptide Met(O) reductase</shortName>
    </alternativeName>
</protein>
<reference evidence="9 10" key="1">
    <citation type="submission" date="2020-08" db="EMBL/GenBank/DDBJ databases">
        <title>Genomic Encyclopedia of Type Strains, Phase IV (KMG-IV): sequencing the most valuable type-strain genomes for metagenomic binning, comparative biology and taxonomic classification.</title>
        <authorList>
            <person name="Goeker M."/>
        </authorList>
    </citation>
    <scope>NUCLEOTIDE SEQUENCE [LARGE SCALE GENOMIC DNA]</scope>
    <source>
        <strain evidence="9 10">DSM 27471</strain>
    </source>
</reference>
<evidence type="ECO:0000256" key="3">
    <source>
        <dbReference type="ARBA" id="ARBA00024679"/>
    </source>
</evidence>
<comment type="similarity">
    <text evidence="7">Belongs to the MsrA Met sulfoxide reductase family.</text>
</comment>
<dbReference type="AlphaFoldDB" id="A0A7W5DQ67"/>
<dbReference type="NCBIfam" id="TIGR00357">
    <property type="entry name" value="peptide-methionine (R)-S-oxide reductase MsrB"/>
    <property type="match status" value="1"/>
</dbReference>
<evidence type="ECO:0000256" key="4">
    <source>
        <dbReference type="ARBA" id="ARBA00047806"/>
    </source>
</evidence>
<accession>A0A7W5DQ67</accession>
<name>A0A7W5DQ67_9PORP</name>
<dbReference type="Pfam" id="PF01641">
    <property type="entry name" value="SelR"/>
    <property type="match status" value="1"/>
</dbReference>
<sequence>MNIKIFLGFILTLALNCTSQCQTHNDTLTEIRNPAHYVHLTPEEAQVMLHRGTEAPFTGNYVNTTTRGTYYCKQCHAPLFRSSDKFASGCGWPSFDDAIKGAVKLQLDPDGHRMEVICANCGAHLGHLFLNEGFTPKEKRYCINSIAMIFVPDSAATLKTAYFAAGCFWGTEYFFMHQKGVVNTTVGYMGGHVKNPTYEEVSSHKTGHFETVKVEYNPQVVSYEDLAKLFFEMHDFTQTNGQGVDIGPQYRSVIFYGSKNQRRTAEELIRFLTNKGYNVATMLIPVSTFWKAEAYHQHYYENQGEKPACHTLNTNLFH</sequence>
<evidence type="ECO:0000313" key="9">
    <source>
        <dbReference type="EMBL" id="MBB3187034.1"/>
    </source>
</evidence>
<evidence type="ECO:0000256" key="2">
    <source>
        <dbReference type="ARBA" id="ARBA00023268"/>
    </source>
</evidence>
<dbReference type="Gene3D" id="3.30.1060.10">
    <property type="entry name" value="Peptide methionine sulphoxide reductase MsrA"/>
    <property type="match status" value="1"/>
</dbReference>
<dbReference type="InterPro" id="IPR036509">
    <property type="entry name" value="Met_Sox_Rdtase_MsrA_sf"/>
</dbReference>
<dbReference type="HAMAP" id="MF_01401">
    <property type="entry name" value="MsrA"/>
    <property type="match status" value="1"/>
</dbReference>
<evidence type="ECO:0000313" key="10">
    <source>
        <dbReference type="Proteomes" id="UP000544222"/>
    </source>
</evidence>